<dbReference type="RefSeq" id="WP_091966483.1">
    <property type="nucleotide sequence ID" value="NZ_FOGZ01000001.1"/>
</dbReference>
<evidence type="ECO:0000313" key="2">
    <source>
        <dbReference type="Proteomes" id="UP000198815"/>
    </source>
</evidence>
<evidence type="ECO:0000313" key="1">
    <source>
        <dbReference type="EMBL" id="SER47727.1"/>
    </source>
</evidence>
<dbReference type="STRING" id="64702.SAMN05443377_10150"/>
<reference evidence="1 2" key="1">
    <citation type="submission" date="2016-10" db="EMBL/GenBank/DDBJ databases">
        <authorList>
            <person name="de Groot N.N."/>
        </authorList>
    </citation>
    <scope>NUCLEOTIDE SEQUENCE [LARGE SCALE GENOMIC DNA]</scope>
    <source>
        <strain evidence="1 2">DSM 16859</strain>
    </source>
</reference>
<dbReference type="EMBL" id="FOGZ01000001">
    <property type="protein sequence ID" value="SER47727.1"/>
    <property type="molecule type" value="Genomic_DNA"/>
</dbReference>
<gene>
    <name evidence="1" type="ORF">SAMN05443377_10150</name>
</gene>
<sequence>MAFTWSAQPAPGVTIDEQQLSELGLHESFASRAEAEAWLGEYYLDLSQAGVASVSLFDDGTLVYGPMSLDE</sequence>
<keyword evidence="2" id="KW-1185">Reference proteome</keyword>
<organism evidence="1 2">
    <name type="scientific">Propionibacterium cyclohexanicum</name>
    <dbReference type="NCBI Taxonomy" id="64702"/>
    <lineage>
        <taxon>Bacteria</taxon>
        <taxon>Bacillati</taxon>
        <taxon>Actinomycetota</taxon>
        <taxon>Actinomycetes</taxon>
        <taxon>Propionibacteriales</taxon>
        <taxon>Propionibacteriaceae</taxon>
        <taxon>Propionibacterium</taxon>
    </lineage>
</organism>
<name>A0A1H9PHW9_9ACTN</name>
<proteinExistence type="predicted"/>
<dbReference type="Proteomes" id="UP000198815">
    <property type="component" value="Unassembled WGS sequence"/>
</dbReference>
<protein>
    <submittedName>
        <fullName evidence="1">Uncharacterized protein</fullName>
    </submittedName>
</protein>
<dbReference type="AlphaFoldDB" id="A0A1H9PHW9"/>
<accession>A0A1H9PHW9</accession>
<dbReference type="OrthoDB" id="3214648at2"/>